<dbReference type="GO" id="GO:0009986">
    <property type="term" value="C:cell surface"/>
    <property type="evidence" value="ECO:0007669"/>
    <property type="project" value="UniProtKB-SubCell"/>
</dbReference>
<feature type="domain" description="Trimeric autotransporter adhesin YadA-like stalk" evidence="14">
    <location>
        <begin position="2837"/>
        <end position="2875"/>
    </location>
</feature>
<dbReference type="GO" id="GO:0009279">
    <property type="term" value="C:cell outer membrane"/>
    <property type="evidence" value="ECO:0007669"/>
    <property type="project" value="UniProtKB-SubCell"/>
</dbReference>
<evidence type="ECO:0000256" key="3">
    <source>
        <dbReference type="ARBA" id="ARBA00005848"/>
    </source>
</evidence>
<dbReference type="InterPro" id="IPR005594">
    <property type="entry name" value="YadA_C"/>
</dbReference>
<dbReference type="InterPro" id="IPR008635">
    <property type="entry name" value="Coiled_stalk_dom"/>
</dbReference>
<keyword evidence="5" id="KW-1134">Transmembrane beta strand</keyword>
<dbReference type="STRING" id="591001.Acfer_2039"/>
<dbReference type="KEGG" id="afn:Acfer_2039"/>
<reference evidence="16 17" key="1">
    <citation type="journal article" date="2010" name="Stand. Genomic Sci.">
        <title>Complete genome sequence of Acidaminococcus fermentans type strain (VR4).</title>
        <authorList>
            <person name="Chang Y.J."/>
            <person name="Pukall R."/>
            <person name="Saunders E."/>
            <person name="Lapidus A."/>
            <person name="Copeland A."/>
            <person name="Nolan M."/>
            <person name="Glavina Del Rio T."/>
            <person name="Lucas S."/>
            <person name="Chen F."/>
            <person name="Tice H."/>
            <person name="Cheng J.F."/>
            <person name="Han C."/>
            <person name="Detter J.C."/>
            <person name="Bruce D."/>
            <person name="Goodwin L."/>
            <person name="Pitluck S."/>
            <person name="Mikhailova N."/>
            <person name="Liolios K."/>
            <person name="Pati A."/>
            <person name="Ivanova N."/>
            <person name="Mavromatis K."/>
            <person name="Chen A."/>
            <person name="Palaniappan K."/>
            <person name="Land M."/>
            <person name="Hauser L."/>
            <person name="Jeffries C.D."/>
            <person name="Brettin T."/>
            <person name="Rohde M."/>
            <person name="Goker M."/>
            <person name="Bristow J."/>
            <person name="Eisen J.A."/>
            <person name="Markowitz V."/>
            <person name="Hugenholtz P."/>
            <person name="Kyrpides N.C."/>
            <person name="Klenk H.P."/>
        </authorList>
    </citation>
    <scope>NUCLEOTIDE SEQUENCE [LARGE SCALE GENOMIC DNA]</scope>
    <source>
        <strain evidence="17">ATCC 25085 / DSM 20731 / CCUG 9996 / CIP 106432 / VR4</strain>
    </source>
</reference>
<dbReference type="SUPFAM" id="SSF101967">
    <property type="entry name" value="Adhesin YadA, collagen-binding domain"/>
    <property type="match status" value="2"/>
</dbReference>
<dbReference type="Pfam" id="PF05658">
    <property type="entry name" value="YadA_head"/>
    <property type="match status" value="3"/>
</dbReference>
<evidence type="ECO:0000313" key="17">
    <source>
        <dbReference type="Proteomes" id="UP000001902"/>
    </source>
</evidence>
<comment type="subcellular location">
    <subcellularLocation>
        <location evidence="2">Cell outer membrane</location>
    </subcellularLocation>
    <subcellularLocation>
        <location evidence="1">Cell surface</location>
    </subcellularLocation>
</comment>
<evidence type="ECO:0000259" key="14">
    <source>
        <dbReference type="Pfam" id="PF05662"/>
    </source>
</evidence>
<dbReference type="EMBL" id="CP001859">
    <property type="protein sequence ID" value="ADB48384.1"/>
    <property type="molecule type" value="Genomic_DNA"/>
</dbReference>
<dbReference type="Gene3D" id="2.20.70.140">
    <property type="match status" value="1"/>
</dbReference>
<protein>
    <submittedName>
        <fullName evidence="16">YadA domain protein</fullName>
    </submittedName>
</protein>
<evidence type="ECO:0000256" key="4">
    <source>
        <dbReference type="ARBA" id="ARBA00022448"/>
    </source>
</evidence>
<keyword evidence="11" id="KW-0175">Coiled coil</keyword>
<keyword evidence="4" id="KW-0813">Transport</keyword>
<feature type="domain" description="Trimeric autotransporter adhesin YadA-like stalk" evidence="14">
    <location>
        <begin position="827"/>
        <end position="852"/>
    </location>
</feature>
<proteinExistence type="inferred from homology"/>
<dbReference type="InterPro" id="IPR008640">
    <property type="entry name" value="Adhesin_Head_dom"/>
</dbReference>
<evidence type="ECO:0000256" key="7">
    <source>
        <dbReference type="ARBA" id="ARBA00022729"/>
    </source>
</evidence>
<dbReference type="InterPro" id="IPR024973">
    <property type="entry name" value="ESPR"/>
</dbReference>
<gene>
    <name evidence="16" type="ordered locus">Acfer_2039</name>
</gene>
<dbReference type="RefSeq" id="WP_012939362.1">
    <property type="nucleotide sequence ID" value="NC_013740.1"/>
</dbReference>
<accession>D2RMW6</accession>
<evidence type="ECO:0000256" key="5">
    <source>
        <dbReference type="ARBA" id="ARBA00022452"/>
    </source>
</evidence>
<keyword evidence="7" id="KW-0732">Signal</keyword>
<evidence type="ECO:0000259" key="13">
    <source>
        <dbReference type="Pfam" id="PF05658"/>
    </source>
</evidence>
<dbReference type="Gene3D" id="3.30.1300.30">
    <property type="entry name" value="GSPII I/J protein-like"/>
    <property type="match status" value="1"/>
</dbReference>
<dbReference type="eggNOG" id="COG5295">
    <property type="taxonomic scope" value="Bacteria"/>
</dbReference>
<evidence type="ECO:0000256" key="6">
    <source>
        <dbReference type="ARBA" id="ARBA00022692"/>
    </source>
</evidence>
<dbReference type="SUPFAM" id="SSF54523">
    <property type="entry name" value="Pili subunits"/>
    <property type="match status" value="1"/>
</dbReference>
<keyword evidence="6" id="KW-0812">Transmembrane</keyword>
<dbReference type="Pfam" id="PF05662">
    <property type="entry name" value="YadA_stalk"/>
    <property type="match status" value="2"/>
</dbReference>
<keyword evidence="17" id="KW-1185">Reference proteome</keyword>
<dbReference type="InterPro" id="IPR045584">
    <property type="entry name" value="Pilin-like"/>
</dbReference>
<evidence type="ECO:0000313" key="16">
    <source>
        <dbReference type="EMBL" id="ADB48384.1"/>
    </source>
</evidence>
<dbReference type="Proteomes" id="UP000001902">
    <property type="component" value="Chromosome"/>
</dbReference>
<evidence type="ECO:0000256" key="9">
    <source>
        <dbReference type="ARBA" id="ARBA00023136"/>
    </source>
</evidence>
<dbReference type="InterPro" id="IPR011049">
    <property type="entry name" value="Serralysin-like_metalloprot_C"/>
</dbReference>
<evidence type="ECO:0000256" key="8">
    <source>
        <dbReference type="ARBA" id="ARBA00022927"/>
    </source>
</evidence>
<feature type="coiled-coil region" evidence="11">
    <location>
        <begin position="2966"/>
        <end position="3007"/>
    </location>
</feature>
<feature type="domain" description="ESPR" evidence="15">
    <location>
        <begin position="1"/>
        <end position="43"/>
    </location>
</feature>
<dbReference type="Gene3D" id="2.150.10.10">
    <property type="entry name" value="Serralysin-like metalloprotease, C-terminal"/>
    <property type="match status" value="2"/>
</dbReference>
<feature type="domain" description="Trimeric autotransporter adhesin YadA-like head" evidence="13">
    <location>
        <begin position="643"/>
        <end position="668"/>
    </location>
</feature>
<sequence length="3008" mass="308410">MNKIYKVIWSRVRHCYVVVSELAKRAGKEKSSHPGLAAHLAAGALCVCLLTLGGHGTPAEAAGQPAVSAATQNQYVAFLVTVDSGSVKGNDNGQDTNTFNGATYHKVTLSDGRTKYWVREGYTLTEGTNGKYTTLSRSDKKFDVAFTGSGNQPADILSNTTSAVSSTGVSTNVGESLNKVSASAFEGLSQAGGTQVPGNWDYIIYEPSWEGHTQANTANRTYYKDGYADMYNPSAGTNGNPRGFVSVGNDLVWNGTLNQYTYKGKAVDTSHLYVIGGKIGVFTSYDGSKVYEGTVYGANNEILMTAIKDGKYYSYWAAPVTDPSATMGTYRVSDYNKDLDVLKSNDVALYHNDIKSVDMAKRGTNAAPAATITAMRNGNGTPEAVDGAITVTGGGGTNGQDTTVTLSNTTNGATVSQVFTTGSKVVVNTAATGSSELKSLTINGQEYATALKFGGDNHGTTTLTRNLSEELDILGGATGTLTDNNIGVNASDGTLKVQLAKDVDLTVAGSLTVGNTRVDTNGVTVAHTGSTLQMGYQSFTYDYMKPVTENGTLKLESARANAKGLFVTGLSNRTWTPGNYVTGRAATEDQLEQAGRHFLSIKTATTDEDGNPITPAEENTLANYYNDGATGSASMAFGVETKASGDQSLAMGAKSSASGMNSLAIGYGNEAAGTQSVAVGNSTNASGNFSVAMGLGAQAGTKNDDVESTDHGAAVAVGYGAEAAETGSAAYGYSAMAGGVESSAFGTSANAAAEGGVALGAHSIANRGSGEQGYLIPDEVKNILIKDDGDKGNTSADTDIDTTTWVATSGAVSVGGTDATGVKITRQITNVAAGSQNSDAVNVAQLKALASQGMNFQGNDTSTSVHLDQGGTLQIQGSGRKKDEEYSTQNVKVLTDTANKRLSIALDKNPTFDSVMAGTENGTSGGQAGSIKIVGADSSNANKATTITAGYAALPELAGTNGTGRISYTDGDGTAHTVATLGDGLKLAGDAGTGSVALDNTLTVSGGATNLAAGSNIGVTANGSTLSLKLAKDITGLDTVTAGGAKLGKQTDGNDTTRSGDYLTGLDNTTWTVGQTNYVSGRAATEDQLKSVSDVVNANKTNIANNTETIGRGLNFQANTKGTDDSYKTVNRALGSTVAVRAHDAQDGHTYKTDNLTTEIDDNGIITVKMDTQLTADKVTVGKDNNAITINGADGSLTTGSSTLSGTGLTINNGPSVTTSGISGGSKQITEVKSGASRYDDSNNPVYGTDTNAANIGDVKNIAAKIVTVSGDGTNTKVDKTTAADGTVDYKVSLNDSVTLGSDAAKKIALDGTAGTVMVGDKVTLNGNTGTAAIGGATLGKSGADTYLTGLTNKTWDGTAVSGRAATEDQLKSVSDTVNAGWNAKVGDQTLAVTPANNTFTFAAGDNIALTPTDSSKTITIATQPNVTFTTVRVGSTDGTDGIYIGSQPGGGANGSATSNITSITGLKNTAWVTDHFMSGRAATEDQLNEVAKTIKGEASASDIYVESGSVSYGNNGEGTGTLVRKNDKTTGQLTGLHDYYVTGGSVSTDGKTLNLTKNGGAAIPGIDLTNVLNQDSHLVTADSGEYTVGSDGKVTLKVKNNVAGSTPTDVVISGIASNAALRQGLNFKANAAEKTDGSDTYNAQLGGTVRVLGGAAKEKHTYNTDNITTTMDNGTITVKLDNDLTANSLTAGSSTVDGTVRVTGATGAYVEMDGSDGSIHLGNNGGRYSALYQNYGGKGFLTAETSPRLEYAVDNDLNTRHTIATLDDGMKFAGDDAKTDSTKVVSRTLNSTLNITGGAATGNLTDGNIGVVKNDAGDGLTIKLNKDLTNMGTISFAPTETGKQGIKIGSQNVGTSGKGTNAQTGDYITGLTNTKWNADDIVSGRAATEDQLQNVAKSIVNGSATGGGFGLSADNADSTNATEVKQDLGSSIKITTGGDINLSTQADSANKAIVVSLNKELNLTKTTLTDGITGATTVVDGNGVVITPKQGSDADKVKLTTDGLSNGGKQITNVQSGLDGTTFENAAGDVLNHAATIGDLKTVSNGVKTDLTATGLNFKGNNEDTTVHRNLGDTLIIQGTGANGRDYDGGANVQVLANKDTGTLTVQLDRDLNAHTMTLGKAGAPGVDGETGILKINGQNKDGSISPVSIKATYADTTQDNTTTLKTAMSRITYDGGNGHSHTVATLEDGLQLSGDNGETANTTLNKKVTIKGGVTKDNLVDNSTDPTKNNNIGVIASQDSGGNTTLSLQLAKDITGLHTVEAGTVVMGNQTVVNSNQTNETGNYVTGLSNKDWNGTYVSGRAATEDQLKKVNDSITRVLGSGTFAITAGGRGEAVDATIEQNLGSAIRIFGDAPVTNEQNDGSGDFWDRSKANILTKVKKDHNNEDYVSVELQDHLEVGVHGDGKTIEGTDGSMQFKGKSAKEVNITGDTGIALSDNGNQAAALRQADGAGYLDLTGTTAGTRAAVSVYTGAKNLAQQDQTRLTYTDQSNTPHDVATMDDGLIFAGDTEDNISRTLNGTLKIYGGVTDKDSLSTGSNIGVVASSDGLQLKLAKDLTGIDSLTGLTNTTLDVAGFGASHRAATEEQLVLMKGSIINSQQGGGFGLTADKANTSGKSDVKQNLGSTIGIHGDGNITTAVSEDGKSIDIKLNNQVDLGTEGSLKAGGVTINKDGIDVGGKNIIKVHSGIVKGDDSDNTNAANIGDVKKLAGDAAKRAVDSLGTRDFTGDDGEKISKKLGESMKLSGGADTTKLTDKNIGVVKNANGEGLDIRLSKELNGLTSVTTGSSTLNNEGLTVHSSTGSAGTTVTSSGIKIASDGEGTHAVEVSNGNVSMGGQQIHDVAPGTKPTDAVNVSQLGGVVSGVSNAITRLDSRVDRVGAGASALAALHPLEFDPEDKLNFAAGFGHYRSANAAAIGAFYQPTESVRFNVGGSFGGGENMVNAGVTFSLDPQRRDRFQSRIVLMRTVQQLRSDNDALRQDNQKVHAQLDAMNDRLNQLTALVEQLSARK</sequence>
<feature type="domain" description="Trimeric autotransporter adhesin YadA-like C-terminal membrane anchor" evidence="12">
    <location>
        <begin position="2893"/>
        <end position="2947"/>
    </location>
</feature>
<keyword evidence="8" id="KW-0653">Protein transport</keyword>
<feature type="domain" description="Trimeric autotransporter adhesin YadA-like head" evidence="13">
    <location>
        <begin position="671"/>
        <end position="697"/>
    </location>
</feature>
<evidence type="ECO:0000259" key="12">
    <source>
        <dbReference type="Pfam" id="PF03895"/>
    </source>
</evidence>
<dbReference type="Pfam" id="PF03895">
    <property type="entry name" value="YadA_anchor"/>
    <property type="match status" value="1"/>
</dbReference>
<dbReference type="CDD" id="cd12820">
    <property type="entry name" value="LbR_YadA-like"/>
    <property type="match status" value="1"/>
</dbReference>
<dbReference type="Pfam" id="PF13018">
    <property type="entry name" value="ESPR"/>
    <property type="match status" value="1"/>
</dbReference>
<dbReference type="OrthoDB" id="1632202at2"/>
<evidence type="ECO:0000256" key="11">
    <source>
        <dbReference type="SAM" id="Coils"/>
    </source>
</evidence>
<evidence type="ECO:0000256" key="1">
    <source>
        <dbReference type="ARBA" id="ARBA00004241"/>
    </source>
</evidence>
<comment type="similarity">
    <text evidence="3">Belongs to the autotransporter-2 (AT-2) (TC 1.B.40) family.</text>
</comment>
<dbReference type="GeneID" id="78335732"/>
<evidence type="ECO:0000256" key="10">
    <source>
        <dbReference type="ARBA" id="ARBA00023237"/>
    </source>
</evidence>
<organism evidence="16 17">
    <name type="scientific">Acidaminococcus fermentans (strain ATCC 25085 / DSM 20731 / CCUG 9996 / CIP 106432 / VR4)</name>
    <dbReference type="NCBI Taxonomy" id="591001"/>
    <lineage>
        <taxon>Bacteria</taxon>
        <taxon>Bacillati</taxon>
        <taxon>Bacillota</taxon>
        <taxon>Negativicutes</taxon>
        <taxon>Acidaminococcales</taxon>
        <taxon>Acidaminococcaceae</taxon>
        <taxon>Acidaminococcus</taxon>
    </lineage>
</organism>
<keyword evidence="10" id="KW-0998">Cell outer membrane</keyword>
<dbReference type="GO" id="GO:0015031">
    <property type="term" value="P:protein transport"/>
    <property type="evidence" value="ECO:0007669"/>
    <property type="project" value="UniProtKB-KW"/>
</dbReference>
<feature type="domain" description="Trimeric autotransporter adhesin YadA-like head" evidence="13">
    <location>
        <begin position="737"/>
        <end position="763"/>
    </location>
</feature>
<name>D2RMW6_ACIFV</name>
<evidence type="ECO:0000259" key="15">
    <source>
        <dbReference type="Pfam" id="PF13018"/>
    </source>
</evidence>
<dbReference type="HOGENOM" id="CLU_000434_0_0_9"/>
<evidence type="ECO:0000256" key="2">
    <source>
        <dbReference type="ARBA" id="ARBA00004442"/>
    </source>
</evidence>
<keyword evidence="9" id="KW-0472">Membrane</keyword>